<evidence type="ECO:0000256" key="5">
    <source>
        <dbReference type="ARBA" id="ARBA00023043"/>
    </source>
</evidence>
<dbReference type="Gene3D" id="3.30.60.90">
    <property type="match status" value="1"/>
</dbReference>
<dbReference type="PANTHER" id="PTHR24123:SF33">
    <property type="entry name" value="PROTEIN HOS4"/>
    <property type="match status" value="1"/>
</dbReference>
<evidence type="ECO:0000256" key="1">
    <source>
        <dbReference type="ARBA" id="ARBA00022723"/>
    </source>
</evidence>
<dbReference type="PRINTS" id="PR01415">
    <property type="entry name" value="ANKYRIN"/>
</dbReference>
<dbReference type="VEuPathDB" id="FungiDB:PEXP_032040"/>
<feature type="transmembrane region" description="Helical" evidence="7">
    <location>
        <begin position="1209"/>
        <end position="1230"/>
    </location>
</feature>
<keyword evidence="1" id="KW-0479">Metal-binding</keyword>
<evidence type="ECO:0000256" key="7">
    <source>
        <dbReference type="SAM" id="Phobius"/>
    </source>
</evidence>
<dbReference type="InterPro" id="IPR002110">
    <property type="entry name" value="Ankyrin_rpt"/>
</dbReference>
<feature type="repeat" description="ANK" evidence="6">
    <location>
        <begin position="877"/>
        <end position="910"/>
    </location>
</feature>
<reference evidence="9 10" key="1">
    <citation type="journal article" date="2015" name="Mol. Plant Microbe Interact.">
        <title>Genome, transcriptome, and functional analyses of Penicillium expansum provide new insights into secondary metabolism and pathogenicity.</title>
        <authorList>
            <person name="Ballester A.R."/>
            <person name="Marcet-Houben M."/>
            <person name="Levin E."/>
            <person name="Sela N."/>
            <person name="Selma-Lazaro C."/>
            <person name="Carmona L."/>
            <person name="Wisniewski M."/>
            <person name="Droby S."/>
            <person name="Gonzalez-Candelas L."/>
            <person name="Gabaldon T."/>
        </authorList>
    </citation>
    <scope>NUCLEOTIDE SEQUENCE [LARGE SCALE GENOMIC DNA]</scope>
    <source>
        <strain evidence="9 10">MD-8</strain>
    </source>
</reference>
<dbReference type="AlphaFoldDB" id="A0A0A2I9Q2"/>
<dbReference type="InterPro" id="IPR043145">
    <property type="entry name" value="Znf_ZZ_sf"/>
</dbReference>
<keyword evidence="4" id="KW-0862">Zinc</keyword>
<dbReference type="Pfam" id="PF24883">
    <property type="entry name" value="NPHP3_N"/>
    <property type="match status" value="1"/>
</dbReference>
<dbReference type="InterPro" id="IPR051165">
    <property type="entry name" value="Multifunctional_ANK_Repeat"/>
</dbReference>
<keyword evidence="7" id="KW-0472">Membrane</keyword>
<keyword evidence="7" id="KW-1133">Transmembrane helix</keyword>
<feature type="repeat" description="ANK" evidence="6">
    <location>
        <begin position="492"/>
        <end position="524"/>
    </location>
</feature>
<feature type="domain" description="Nephrocystin 3-like N-terminal" evidence="8">
    <location>
        <begin position="12"/>
        <end position="140"/>
    </location>
</feature>
<dbReference type="Pfam" id="PF00023">
    <property type="entry name" value="Ank"/>
    <property type="match status" value="2"/>
</dbReference>
<dbReference type="SUPFAM" id="SSF48403">
    <property type="entry name" value="Ankyrin repeat"/>
    <property type="match status" value="2"/>
</dbReference>
<dbReference type="SMART" id="SM00248">
    <property type="entry name" value="ANK"/>
    <property type="match status" value="15"/>
</dbReference>
<feature type="repeat" description="ANK" evidence="6">
    <location>
        <begin position="558"/>
        <end position="590"/>
    </location>
</feature>
<dbReference type="InterPro" id="IPR036770">
    <property type="entry name" value="Ankyrin_rpt-contain_sf"/>
</dbReference>
<dbReference type="PROSITE" id="PS50088">
    <property type="entry name" value="ANK_REPEAT"/>
    <property type="match status" value="8"/>
</dbReference>
<dbReference type="PhylomeDB" id="A0A0A2I9Q2"/>
<gene>
    <name evidence="9" type="ORF">PEX2_081300</name>
</gene>
<evidence type="ECO:0000259" key="8">
    <source>
        <dbReference type="Pfam" id="PF24883"/>
    </source>
</evidence>
<feature type="repeat" description="ANK" evidence="6">
    <location>
        <begin position="809"/>
        <end position="842"/>
    </location>
</feature>
<feature type="repeat" description="ANK" evidence="6">
    <location>
        <begin position="625"/>
        <end position="658"/>
    </location>
</feature>
<evidence type="ECO:0000256" key="6">
    <source>
        <dbReference type="PROSITE-ProRule" id="PRU00023"/>
    </source>
</evidence>
<protein>
    <recommendedName>
        <fullName evidence="8">Nephrocystin 3-like N-terminal domain-containing protein</fullName>
    </recommendedName>
</protein>
<proteinExistence type="predicted"/>
<dbReference type="EMBL" id="JQFZ01000049">
    <property type="protein sequence ID" value="KGO61276.1"/>
    <property type="molecule type" value="Genomic_DNA"/>
</dbReference>
<evidence type="ECO:0000256" key="2">
    <source>
        <dbReference type="ARBA" id="ARBA00022737"/>
    </source>
</evidence>
<keyword evidence="5 6" id="KW-0040">ANK repeat</keyword>
<keyword evidence="3" id="KW-0863">Zinc-finger</keyword>
<comment type="caution">
    <text evidence="9">The sequence shown here is derived from an EMBL/GenBank/DDBJ whole genome shotgun (WGS) entry which is preliminary data.</text>
</comment>
<dbReference type="HOGENOM" id="CLU_000288_34_14_1"/>
<dbReference type="SUPFAM" id="SSF57850">
    <property type="entry name" value="RING/U-box"/>
    <property type="match status" value="1"/>
</dbReference>
<dbReference type="InterPro" id="IPR056884">
    <property type="entry name" value="NPHP3-like_N"/>
</dbReference>
<keyword evidence="2" id="KW-0677">Repeat</keyword>
<name>A0A0A2I9Q2_PENEN</name>
<dbReference type="OrthoDB" id="194358at2759"/>
<dbReference type="Gene3D" id="1.25.40.20">
    <property type="entry name" value="Ankyrin repeat-containing domain"/>
    <property type="match status" value="2"/>
</dbReference>
<keyword evidence="10" id="KW-1185">Reference proteome</keyword>
<feature type="repeat" description="ANK" evidence="6">
    <location>
        <begin position="741"/>
        <end position="774"/>
    </location>
</feature>
<dbReference type="STRING" id="27334.A0A0A2I9Q2"/>
<feature type="repeat" description="ANK" evidence="6">
    <location>
        <begin position="708"/>
        <end position="740"/>
    </location>
</feature>
<evidence type="ECO:0000256" key="3">
    <source>
        <dbReference type="ARBA" id="ARBA00022771"/>
    </source>
</evidence>
<dbReference type="GO" id="GO:0008270">
    <property type="term" value="F:zinc ion binding"/>
    <property type="evidence" value="ECO:0007669"/>
    <property type="project" value="UniProtKB-KW"/>
</dbReference>
<dbReference type="GeneID" id="27680820"/>
<dbReference type="PROSITE" id="PS50297">
    <property type="entry name" value="ANK_REP_REGION"/>
    <property type="match status" value="5"/>
</dbReference>
<sequence length="1240" mass="136665">MLFLHKKLGSSQKDNQDVQLDFFFTARGTEMQRTPFGMFRSLLNQIFLYDATLRSQVREAYEHRCNLFGWEEGIWTWPQTMLEELFVDTVLSSRQRVTIFVDALDETGDVSALQIASFFHQLLDRAERKNVAIRICISCRHYPIICSAQTLEIHIEHYNGKDIATYIRDILAQIEVEDSLSEDTRQVLIKRLTQQANGVFQWVRLIMPLMRRRIYEGETYEDIFSWLHEVPDGLEDVYRYILKEVIDMRNLKQSFSLFQWLSVAERPLALKEIRYALVAGDAQITGALKPIEKIHGFVESDKRMKLRINVLSGGLAEVVSGKDSAEFVQVVHQSVNEFLRAKGLAMMSNMLGTSSPVQKNEEIYFQSHAALYRTCLIYLMIHFLRGGFPRELHEPKSDLIRNHPLLDYATHNVFVHAEKAAHCRGLRPLDEEDILSKVVTHWVQLYQSLDVFNPLCPPSGARLIHIAAAANLVDILERVSLDDSECAMSDKFGNTAFHFAARCGHITAGTILLHKGNDFKAENKLKMTPLIVAASYGHMDFVKWLICEGVHLEDTMGDAHSALQNASRQGHQNVVELLIGAGANVNAQGGEYGNALQAACAGGGNSEIVKILLGAGADVNAQGGQHGTALRAACAEGSSSEIVQLLLDAGADVNVQHDQHGPALNACARSALGSRRLGGYIGSPHITDQEIVRILLSAGADVNAQGGEYGTVLQTYANAGNSHIIKILLDAGADVNAQGGRYGTALQAAGRETGKQEIVQMLLEAGADVNIQAGFYGTALQAASQGIVNCKSVRMLLDAGADVNTKGGYYGTALQAACAKNHDDKNVEMLLDAGADVNAQGGRYGFALQGACRFQETSRIAQILLRAGADVNAQGGDYLTALQAACRNRRDNGMVKMILDAGADVNAQGGEFGSALLAAVFCGHLDRIEVLLWAGANTSLVDGLGQTPLHVAASENMLTILHRFPVFLSSINGRDKLLRSPIHLAICLGHIDFATHLLQFFTDPSLLDGYGRNILDWAVGNKSLVRQIRTHHPSIVTTPREIQARVVRQSIMELSKMLRTQPDFSWPLIQQLGRYLLFVNNLDDARFLLQLHLSQRGSPAGASFTIYCAICNDNVDQSRFVCRECAHMDLCSYCVENEEFHSRLHPNQAHITFELPEVQGAGPQLAELELATYRKTLDRLSTEGPSNHSAANLFFHVTPPTMIDVLPRALLGSIPIFCVLLVGILAVLWGHWITQASTMY</sequence>
<evidence type="ECO:0000313" key="9">
    <source>
        <dbReference type="EMBL" id="KGO61276.1"/>
    </source>
</evidence>
<evidence type="ECO:0000256" key="4">
    <source>
        <dbReference type="ARBA" id="ARBA00022833"/>
    </source>
</evidence>
<dbReference type="PANTHER" id="PTHR24123">
    <property type="entry name" value="ANKYRIN REPEAT-CONTAINING"/>
    <property type="match status" value="1"/>
</dbReference>
<keyword evidence="7" id="KW-0812">Transmembrane</keyword>
<dbReference type="RefSeq" id="XP_016602159.1">
    <property type="nucleotide sequence ID" value="XM_016745400.1"/>
</dbReference>
<organism evidence="9 10">
    <name type="scientific">Penicillium expansum</name>
    <name type="common">Blue mold rot fungus</name>
    <dbReference type="NCBI Taxonomy" id="27334"/>
    <lineage>
        <taxon>Eukaryota</taxon>
        <taxon>Fungi</taxon>
        <taxon>Dikarya</taxon>
        <taxon>Ascomycota</taxon>
        <taxon>Pezizomycotina</taxon>
        <taxon>Eurotiomycetes</taxon>
        <taxon>Eurotiomycetidae</taxon>
        <taxon>Eurotiales</taxon>
        <taxon>Aspergillaceae</taxon>
        <taxon>Penicillium</taxon>
    </lineage>
</organism>
<feature type="repeat" description="ANK" evidence="6">
    <location>
        <begin position="591"/>
        <end position="624"/>
    </location>
</feature>
<evidence type="ECO:0000313" key="10">
    <source>
        <dbReference type="Proteomes" id="UP000030143"/>
    </source>
</evidence>
<dbReference type="Pfam" id="PF12796">
    <property type="entry name" value="Ank_2"/>
    <property type="match status" value="4"/>
</dbReference>
<dbReference type="Proteomes" id="UP000030143">
    <property type="component" value="Unassembled WGS sequence"/>
</dbReference>
<accession>A0A0A2I9Q2</accession>